<feature type="transmembrane region" description="Helical" evidence="8">
    <location>
        <begin position="298"/>
        <end position="320"/>
    </location>
</feature>
<dbReference type="PANTHER" id="PTHR13533">
    <property type="entry name" value="N-ACETYLNEURAMINATE 9-O-ACETYLTRANSFERASE"/>
    <property type="match status" value="1"/>
</dbReference>
<sequence length="808" mass="91518">MLHAYTENDASTCLRSKDIIFIGDSVTRKLFFQVAQTLDKTLTLLSDDKKHSDHFLHTKSGSNVTFIWDPFLNSSYVENVLATSPLASSPALLVLGSGLWYLRYAVSSGGVPAWESKMEHVFKLLSKENLPADEVVILPIGQVVPSKLTKARAQTMRPAEIDAMNSDLYHRIYPPSDFSTAIFETSNSSTKQPHPLRGVSLPLVFNDMLDDSLTEDGLHYSDSVVTIQARILLNFRCNDILPKTFPMNKTCCNRYPTTSILQAMFLGTVILLGPVLAFRGIRAGSTRLTPVLLGKQALPVLIVSAAIALIFIADRTGFWLKEQKHFNAWAFGSLSLLSLFVGFLTVDKEEADKGFLNREQTDEWKGWMQVAILIYHYFGASKISGIYNPIRVLVASYLFMTGYGHTIFYIRKADYGFTRIAQVLIRLNLFTVLLSYTMNTDYISYYFTPLVSMWYIVVYITMFVGGSRVNDRVLLLVSKIFLSAGFMTWFMNESWLLEALFDILHRIFAIHWSAAEWAFRVNLDIWIVFIGMLTAVAATKIREHRITDHRWWPFAVKGSIGLSALVVAWFFAFELFQESKFTYNTWHPYISFLPVLSFVTLRNSSAILRSASSRAFVFVGKCSLEAFIIQYHIWLAGDSKGVLLIIPGTQRRPLNFILTTIIFFYVCDRVSYATIEITTTICGLRQRGLPAPVTAVLFSTPQLNDDDESEGQELTIPLMPLSESPSTSSAYKSGSEVNQHPIEPDTPIRPNRWIDRLAENSARPPKGRLAGWLYKHKWLWQLHAQVLVSLGILWLLNILWYYPPGVAF</sequence>
<feature type="transmembrane region" description="Helical" evidence="8">
    <location>
        <begin position="443"/>
        <end position="466"/>
    </location>
</feature>
<evidence type="ECO:0000256" key="1">
    <source>
        <dbReference type="ARBA" id="ARBA00004141"/>
    </source>
</evidence>
<evidence type="ECO:0000256" key="7">
    <source>
        <dbReference type="ARBA" id="ARBA00023180"/>
    </source>
</evidence>
<comment type="subcellular location">
    <subcellularLocation>
        <location evidence="1">Membrane</location>
        <topology evidence="1">Multi-pass membrane protein</topology>
    </subcellularLocation>
</comment>
<protein>
    <submittedName>
        <fullName evidence="10">Cas1p-domain-containing protein</fullName>
    </submittedName>
</protein>
<dbReference type="EMBL" id="MU155185">
    <property type="protein sequence ID" value="KAF9481030.1"/>
    <property type="molecule type" value="Genomic_DNA"/>
</dbReference>
<dbReference type="GO" id="GO:0005975">
    <property type="term" value="P:carbohydrate metabolic process"/>
    <property type="evidence" value="ECO:0007669"/>
    <property type="project" value="UniProtKB-ARBA"/>
</dbReference>
<feature type="transmembrane region" description="Helical" evidence="8">
    <location>
        <begin position="326"/>
        <end position="346"/>
    </location>
</feature>
<evidence type="ECO:0000313" key="11">
    <source>
        <dbReference type="Proteomes" id="UP000807469"/>
    </source>
</evidence>
<feature type="transmembrane region" description="Helical" evidence="8">
    <location>
        <begin position="417"/>
        <end position="437"/>
    </location>
</feature>
<dbReference type="Pfam" id="PF07779">
    <property type="entry name" value="Cas1_AcylT"/>
    <property type="match status" value="1"/>
</dbReference>
<proteinExistence type="inferred from homology"/>
<evidence type="ECO:0000256" key="2">
    <source>
        <dbReference type="ARBA" id="ARBA00010666"/>
    </source>
</evidence>
<keyword evidence="3" id="KW-0808">Transferase</keyword>
<keyword evidence="6 8" id="KW-0472">Membrane</keyword>
<dbReference type="GO" id="GO:0005794">
    <property type="term" value="C:Golgi apparatus"/>
    <property type="evidence" value="ECO:0007669"/>
    <property type="project" value="UniProtKB-ARBA"/>
</dbReference>
<evidence type="ECO:0000313" key="10">
    <source>
        <dbReference type="EMBL" id="KAF9481030.1"/>
    </source>
</evidence>
<dbReference type="GO" id="GO:0016020">
    <property type="term" value="C:membrane"/>
    <property type="evidence" value="ECO:0007669"/>
    <property type="project" value="UniProtKB-SubCell"/>
</dbReference>
<evidence type="ECO:0000256" key="8">
    <source>
        <dbReference type="SAM" id="Phobius"/>
    </source>
</evidence>
<reference evidence="10" key="1">
    <citation type="submission" date="2020-11" db="EMBL/GenBank/DDBJ databases">
        <authorList>
            <consortium name="DOE Joint Genome Institute"/>
            <person name="Ahrendt S."/>
            <person name="Riley R."/>
            <person name="Andreopoulos W."/>
            <person name="Labutti K."/>
            <person name="Pangilinan J."/>
            <person name="Ruiz-Duenas F.J."/>
            <person name="Barrasa J.M."/>
            <person name="Sanchez-Garcia M."/>
            <person name="Camarero S."/>
            <person name="Miyauchi S."/>
            <person name="Serrano A."/>
            <person name="Linde D."/>
            <person name="Babiker R."/>
            <person name="Drula E."/>
            <person name="Ayuso-Fernandez I."/>
            <person name="Pacheco R."/>
            <person name="Padilla G."/>
            <person name="Ferreira P."/>
            <person name="Barriuso J."/>
            <person name="Kellner H."/>
            <person name="Castanera R."/>
            <person name="Alfaro M."/>
            <person name="Ramirez L."/>
            <person name="Pisabarro A.G."/>
            <person name="Kuo A."/>
            <person name="Tritt A."/>
            <person name="Lipzen A."/>
            <person name="He G."/>
            <person name="Yan M."/>
            <person name="Ng V."/>
            <person name="Cullen D."/>
            <person name="Martin F."/>
            <person name="Rosso M.-N."/>
            <person name="Henrissat B."/>
            <person name="Hibbett D."/>
            <person name="Martinez A.T."/>
            <person name="Grigoriev I.V."/>
        </authorList>
    </citation>
    <scope>NUCLEOTIDE SEQUENCE</scope>
    <source>
        <strain evidence="10">CIRM-BRFM 674</strain>
    </source>
</reference>
<feature type="transmembrane region" description="Helical" evidence="8">
    <location>
        <begin position="778"/>
        <end position="802"/>
    </location>
</feature>
<feature type="transmembrane region" description="Helical" evidence="8">
    <location>
        <begin position="473"/>
        <end position="491"/>
    </location>
</feature>
<dbReference type="Proteomes" id="UP000807469">
    <property type="component" value="Unassembled WGS sequence"/>
</dbReference>
<evidence type="ECO:0000256" key="5">
    <source>
        <dbReference type="ARBA" id="ARBA00022989"/>
    </source>
</evidence>
<keyword evidence="4 8" id="KW-0812">Transmembrane</keyword>
<feature type="transmembrane region" description="Helical" evidence="8">
    <location>
        <begin position="393"/>
        <end position="410"/>
    </location>
</feature>
<name>A0A9P6D2E0_9AGAR</name>
<keyword evidence="7" id="KW-0325">Glycoprotein</keyword>
<keyword evidence="5 8" id="KW-1133">Transmembrane helix</keyword>
<dbReference type="OrthoDB" id="1932925at2759"/>
<comment type="similarity">
    <text evidence="2">Belongs to the PC-esterase family. CASD1 subfamily.</text>
</comment>
<evidence type="ECO:0000256" key="6">
    <source>
        <dbReference type="ARBA" id="ARBA00023136"/>
    </source>
</evidence>
<dbReference type="GO" id="GO:0016740">
    <property type="term" value="F:transferase activity"/>
    <property type="evidence" value="ECO:0007669"/>
    <property type="project" value="UniProtKB-KW"/>
</dbReference>
<feature type="transmembrane region" description="Helical" evidence="8">
    <location>
        <begin position="585"/>
        <end position="603"/>
    </location>
</feature>
<evidence type="ECO:0000256" key="3">
    <source>
        <dbReference type="ARBA" id="ARBA00022679"/>
    </source>
</evidence>
<dbReference type="PANTHER" id="PTHR13533:SF1">
    <property type="entry name" value="N-ACETYLNEURAMINATE 9-O-ACETYLTRANSFERASE"/>
    <property type="match status" value="1"/>
</dbReference>
<organism evidence="10 11">
    <name type="scientific">Pholiota conissans</name>
    <dbReference type="NCBI Taxonomy" id="109636"/>
    <lineage>
        <taxon>Eukaryota</taxon>
        <taxon>Fungi</taxon>
        <taxon>Dikarya</taxon>
        <taxon>Basidiomycota</taxon>
        <taxon>Agaricomycotina</taxon>
        <taxon>Agaricomycetes</taxon>
        <taxon>Agaricomycetidae</taxon>
        <taxon>Agaricales</taxon>
        <taxon>Agaricineae</taxon>
        <taxon>Strophariaceae</taxon>
        <taxon>Pholiota</taxon>
    </lineage>
</organism>
<evidence type="ECO:0000256" key="4">
    <source>
        <dbReference type="ARBA" id="ARBA00022692"/>
    </source>
</evidence>
<dbReference type="InterPro" id="IPR012419">
    <property type="entry name" value="Cas1_AcylTrans_dom"/>
</dbReference>
<gene>
    <name evidence="10" type="ORF">BDN70DRAFT_876914</name>
</gene>
<keyword evidence="11" id="KW-1185">Reference proteome</keyword>
<evidence type="ECO:0000259" key="9">
    <source>
        <dbReference type="Pfam" id="PF07779"/>
    </source>
</evidence>
<accession>A0A9P6D2E0</accession>
<feature type="transmembrane region" description="Helical" evidence="8">
    <location>
        <begin position="260"/>
        <end position="278"/>
    </location>
</feature>
<comment type="caution">
    <text evidence="10">The sequence shown here is derived from an EMBL/GenBank/DDBJ whole genome shotgun (WGS) entry which is preliminary data.</text>
</comment>
<feature type="domain" description="Cas1p 10 TM acyl transferase" evidence="9">
    <location>
        <begin position="246"/>
        <end position="686"/>
    </location>
</feature>
<feature type="transmembrane region" description="Helical" evidence="8">
    <location>
        <begin position="517"/>
        <end position="539"/>
    </location>
</feature>
<feature type="transmembrane region" description="Helical" evidence="8">
    <location>
        <begin position="551"/>
        <end position="573"/>
    </location>
</feature>
<dbReference type="AlphaFoldDB" id="A0A9P6D2E0"/>